<comment type="caution">
    <text evidence="2">The sequence shown here is derived from an EMBL/GenBank/DDBJ whole genome shotgun (WGS) entry which is preliminary data.</text>
</comment>
<organism evidence="2 3">
    <name type="scientific">Bianquea renquensis</name>
    <dbReference type="NCBI Taxonomy" id="2763661"/>
    <lineage>
        <taxon>Bacteria</taxon>
        <taxon>Bacillati</taxon>
        <taxon>Bacillota</taxon>
        <taxon>Clostridia</taxon>
        <taxon>Eubacteriales</taxon>
        <taxon>Bianqueaceae</taxon>
        <taxon>Bianquea</taxon>
    </lineage>
</organism>
<name>A0A926I0Q0_9FIRM</name>
<evidence type="ECO:0000256" key="1">
    <source>
        <dbReference type="SAM" id="Phobius"/>
    </source>
</evidence>
<dbReference type="AlphaFoldDB" id="A0A926I0Q0"/>
<dbReference type="EMBL" id="JACRSQ010000009">
    <property type="protein sequence ID" value="MBC8543424.1"/>
    <property type="molecule type" value="Genomic_DNA"/>
</dbReference>
<evidence type="ECO:0000313" key="3">
    <source>
        <dbReference type="Proteomes" id="UP000657006"/>
    </source>
</evidence>
<gene>
    <name evidence="2" type="ORF">H8730_07695</name>
</gene>
<dbReference type="RefSeq" id="WP_177719592.1">
    <property type="nucleotide sequence ID" value="NZ_JACRSQ010000009.1"/>
</dbReference>
<proteinExistence type="predicted"/>
<keyword evidence="1" id="KW-0472">Membrane</keyword>
<feature type="transmembrane region" description="Helical" evidence="1">
    <location>
        <begin position="84"/>
        <end position="102"/>
    </location>
</feature>
<accession>A0A926I0Q0</accession>
<keyword evidence="1" id="KW-1133">Transmembrane helix</keyword>
<reference evidence="2" key="1">
    <citation type="submission" date="2020-08" db="EMBL/GenBank/DDBJ databases">
        <title>Genome public.</title>
        <authorList>
            <person name="Liu C."/>
            <person name="Sun Q."/>
        </authorList>
    </citation>
    <scope>NUCLEOTIDE SEQUENCE</scope>
    <source>
        <strain evidence="2">NSJ-32</strain>
    </source>
</reference>
<keyword evidence="1" id="KW-0812">Transmembrane</keyword>
<dbReference type="Proteomes" id="UP000657006">
    <property type="component" value="Unassembled WGS sequence"/>
</dbReference>
<evidence type="ECO:0000313" key="2">
    <source>
        <dbReference type="EMBL" id="MBC8543424.1"/>
    </source>
</evidence>
<keyword evidence="3" id="KW-1185">Reference proteome</keyword>
<feature type="transmembrane region" description="Helical" evidence="1">
    <location>
        <begin position="45"/>
        <end position="64"/>
    </location>
</feature>
<protein>
    <submittedName>
        <fullName evidence="2">Uncharacterized protein</fullName>
    </submittedName>
</protein>
<sequence length="126" mass="15205">MINKEKIRMMTQAAIYEKRYYRRDAFVQRYYKNDYIGMERLKSKIWLTIFYGISLVAYMFDQVYNQAVDLLHYDYQGFVIKAVLIYLALGIIISIITSSVYGPRYDKANRRLDAYYRQIDKINTME</sequence>